<dbReference type="GO" id="GO:0005524">
    <property type="term" value="F:ATP binding"/>
    <property type="evidence" value="ECO:0007669"/>
    <property type="project" value="UniProtKB-UniRule"/>
</dbReference>
<dbReference type="InterPro" id="IPR027417">
    <property type="entry name" value="P-loop_NTPase"/>
</dbReference>
<name>A0A1M6PQU3_9FIRM</name>
<keyword evidence="3 8" id="KW-0808">Transferase</keyword>
<comment type="function">
    <text evidence="8">Catalyzes the phosphorylation of the 3'-hydroxyl group of dephosphocoenzyme A to form coenzyme A.</text>
</comment>
<organism evidence="10 11">
    <name type="scientific">Anaerobranca californiensis DSM 14826</name>
    <dbReference type="NCBI Taxonomy" id="1120989"/>
    <lineage>
        <taxon>Bacteria</taxon>
        <taxon>Bacillati</taxon>
        <taxon>Bacillota</taxon>
        <taxon>Clostridia</taxon>
        <taxon>Eubacteriales</taxon>
        <taxon>Proteinivoracaceae</taxon>
        <taxon>Anaerobranca</taxon>
    </lineage>
</organism>
<dbReference type="CDD" id="cd02022">
    <property type="entry name" value="DPCK"/>
    <property type="match status" value="1"/>
</dbReference>
<keyword evidence="2 8" id="KW-0963">Cytoplasm</keyword>
<dbReference type="Proteomes" id="UP000243547">
    <property type="component" value="Unassembled WGS sequence"/>
</dbReference>
<dbReference type="OrthoDB" id="9812943at2"/>
<dbReference type="InterPro" id="IPR001977">
    <property type="entry name" value="Depp_CoAkinase"/>
</dbReference>
<evidence type="ECO:0000256" key="1">
    <source>
        <dbReference type="ARBA" id="ARBA00009018"/>
    </source>
</evidence>
<comment type="similarity">
    <text evidence="1 8">Belongs to the CoaE family.</text>
</comment>
<dbReference type="FunFam" id="3.40.50.300:FF:000991">
    <property type="entry name" value="Dephospho-CoA kinase"/>
    <property type="match status" value="1"/>
</dbReference>
<protein>
    <recommendedName>
        <fullName evidence="8 9">Dephospho-CoA kinase</fullName>
        <ecNumber evidence="8 9">2.7.1.24</ecNumber>
    </recommendedName>
    <alternativeName>
        <fullName evidence="8">Dephosphocoenzyme A kinase</fullName>
    </alternativeName>
</protein>
<comment type="subcellular location">
    <subcellularLocation>
        <location evidence="8">Cytoplasm</location>
    </subcellularLocation>
</comment>
<evidence type="ECO:0000313" key="10">
    <source>
        <dbReference type="EMBL" id="SHK10344.1"/>
    </source>
</evidence>
<dbReference type="GO" id="GO:0005737">
    <property type="term" value="C:cytoplasm"/>
    <property type="evidence" value="ECO:0007669"/>
    <property type="project" value="UniProtKB-SubCell"/>
</dbReference>
<evidence type="ECO:0000256" key="4">
    <source>
        <dbReference type="ARBA" id="ARBA00022741"/>
    </source>
</evidence>
<dbReference type="NCBIfam" id="TIGR00152">
    <property type="entry name" value="dephospho-CoA kinase"/>
    <property type="match status" value="1"/>
</dbReference>
<dbReference type="GO" id="GO:0004140">
    <property type="term" value="F:dephospho-CoA kinase activity"/>
    <property type="evidence" value="ECO:0007669"/>
    <property type="project" value="UniProtKB-UniRule"/>
</dbReference>
<reference evidence="11" key="1">
    <citation type="submission" date="2016-11" db="EMBL/GenBank/DDBJ databases">
        <authorList>
            <person name="Varghese N."/>
            <person name="Submissions S."/>
        </authorList>
    </citation>
    <scope>NUCLEOTIDE SEQUENCE [LARGE SCALE GENOMIC DNA]</scope>
    <source>
        <strain evidence="11">DSM 14826</strain>
    </source>
</reference>
<proteinExistence type="inferred from homology"/>
<dbReference type="PANTHER" id="PTHR10695">
    <property type="entry name" value="DEPHOSPHO-COA KINASE-RELATED"/>
    <property type="match status" value="1"/>
</dbReference>
<keyword evidence="7 8" id="KW-0173">Coenzyme A biosynthesis</keyword>
<dbReference type="HAMAP" id="MF_00376">
    <property type="entry name" value="Dephospho_CoA_kinase"/>
    <property type="match status" value="1"/>
</dbReference>
<keyword evidence="6 8" id="KW-0067">ATP-binding</keyword>
<keyword evidence="5 8" id="KW-0418">Kinase</keyword>
<comment type="pathway">
    <text evidence="8">Cofactor biosynthesis; coenzyme A biosynthesis; CoA from (R)-pantothenate: step 5/5.</text>
</comment>
<dbReference type="Pfam" id="PF01121">
    <property type="entry name" value="CoaE"/>
    <property type="match status" value="1"/>
</dbReference>
<comment type="catalytic activity">
    <reaction evidence="8">
        <text>3'-dephospho-CoA + ATP = ADP + CoA + H(+)</text>
        <dbReference type="Rhea" id="RHEA:18245"/>
        <dbReference type="ChEBI" id="CHEBI:15378"/>
        <dbReference type="ChEBI" id="CHEBI:30616"/>
        <dbReference type="ChEBI" id="CHEBI:57287"/>
        <dbReference type="ChEBI" id="CHEBI:57328"/>
        <dbReference type="ChEBI" id="CHEBI:456216"/>
        <dbReference type="EC" id="2.7.1.24"/>
    </reaction>
</comment>
<gene>
    <name evidence="8" type="primary">coaE</name>
    <name evidence="10" type="ORF">SAMN02745227_01514</name>
</gene>
<keyword evidence="4 8" id="KW-0547">Nucleotide-binding</keyword>
<evidence type="ECO:0000313" key="11">
    <source>
        <dbReference type="Proteomes" id="UP000243547"/>
    </source>
</evidence>
<dbReference type="SUPFAM" id="SSF52540">
    <property type="entry name" value="P-loop containing nucleoside triphosphate hydrolases"/>
    <property type="match status" value="1"/>
</dbReference>
<evidence type="ECO:0000256" key="6">
    <source>
        <dbReference type="ARBA" id="ARBA00022840"/>
    </source>
</evidence>
<dbReference type="UniPathway" id="UPA00241">
    <property type="reaction ID" value="UER00356"/>
</dbReference>
<evidence type="ECO:0000256" key="2">
    <source>
        <dbReference type="ARBA" id="ARBA00022490"/>
    </source>
</evidence>
<accession>A0A1M6PQU3</accession>
<keyword evidence="11" id="KW-1185">Reference proteome</keyword>
<dbReference type="AlphaFoldDB" id="A0A1M6PQU3"/>
<dbReference type="PANTHER" id="PTHR10695:SF46">
    <property type="entry name" value="BIFUNCTIONAL COENZYME A SYNTHASE-RELATED"/>
    <property type="match status" value="1"/>
</dbReference>
<dbReference type="STRING" id="1120989.SAMN02745227_01514"/>
<feature type="binding site" evidence="8">
    <location>
        <begin position="11"/>
        <end position="16"/>
    </location>
    <ligand>
        <name>ATP</name>
        <dbReference type="ChEBI" id="CHEBI:30616"/>
    </ligand>
</feature>
<dbReference type="EC" id="2.7.1.24" evidence="8 9"/>
<dbReference type="GO" id="GO:0015937">
    <property type="term" value="P:coenzyme A biosynthetic process"/>
    <property type="evidence" value="ECO:0007669"/>
    <property type="project" value="UniProtKB-UniRule"/>
</dbReference>
<dbReference type="EMBL" id="FRAI01000016">
    <property type="protein sequence ID" value="SHK10344.1"/>
    <property type="molecule type" value="Genomic_DNA"/>
</dbReference>
<evidence type="ECO:0000256" key="7">
    <source>
        <dbReference type="ARBA" id="ARBA00022993"/>
    </source>
</evidence>
<evidence type="ECO:0000256" key="9">
    <source>
        <dbReference type="NCBIfam" id="TIGR00152"/>
    </source>
</evidence>
<dbReference type="PROSITE" id="PS51219">
    <property type="entry name" value="DPCK"/>
    <property type="match status" value="1"/>
</dbReference>
<sequence>MKKIGLTGGIASGKSTISKILRRLGAAIIDADLEAKATLKPETKCWELLVKEFGRGILKPDNTIDRKKLGNIVFGKPEKLKKLNEIVHPFVKERIKNKMAEIETKGKHKAIVLDAPLLIETGFHNLVDEVWVVDVDRETQVQRVMKRDSLSREQAIARINSQLPREERIKYATAIIDNMGTRKNTREQIIHLWKTKVEREIN</sequence>
<evidence type="ECO:0000256" key="3">
    <source>
        <dbReference type="ARBA" id="ARBA00022679"/>
    </source>
</evidence>
<evidence type="ECO:0000256" key="8">
    <source>
        <dbReference type="HAMAP-Rule" id="MF_00376"/>
    </source>
</evidence>
<dbReference type="Gene3D" id="3.40.50.300">
    <property type="entry name" value="P-loop containing nucleotide triphosphate hydrolases"/>
    <property type="match status" value="1"/>
</dbReference>
<dbReference type="RefSeq" id="WP_072907618.1">
    <property type="nucleotide sequence ID" value="NZ_FRAI01000016.1"/>
</dbReference>
<evidence type="ECO:0000256" key="5">
    <source>
        <dbReference type="ARBA" id="ARBA00022777"/>
    </source>
</evidence>